<dbReference type="PANTHER" id="PTHR12480:SF6">
    <property type="entry name" value="2-OXOGLUTARATE AND IRON-DEPENDENT OXYGENASE JMJD4"/>
    <property type="match status" value="1"/>
</dbReference>
<dbReference type="RefSeq" id="WP_155172912.1">
    <property type="nucleotide sequence ID" value="NZ_BAAAFL010000001.1"/>
</dbReference>
<name>A0ABW9RPL7_9BACT</name>
<comment type="caution">
    <text evidence="2">The sequence shown here is derived from an EMBL/GenBank/DDBJ whole genome shotgun (WGS) entry which is preliminary data.</text>
</comment>
<dbReference type="InterPro" id="IPR041667">
    <property type="entry name" value="Cupin_8"/>
</dbReference>
<reference evidence="2 3" key="1">
    <citation type="submission" date="2019-02" db="EMBL/GenBank/DDBJ databases">
        <authorList>
            <person name="Goldberg S.R."/>
            <person name="Haltli B.A."/>
            <person name="Correa H."/>
            <person name="Russell K.G."/>
        </authorList>
    </citation>
    <scope>NUCLEOTIDE SEQUENCE [LARGE SCALE GENOMIC DNA]</scope>
    <source>
        <strain evidence="2 3">JCM 16186</strain>
    </source>
</reference>
<sequence>MIDEAKNMFEPIDRVRQIDLDTFNDLYALPRIPLVIENMSYSWPATQNWSISSFKERFGDHVKLVTKSNDSTIKKLRFKDYVYYMENVNHDHAFYLKNWEFVEDCPELLNEYEVLPHFESWLDFFPQSQRPNYKWIYIGPNKSYSKLHIDIFMTNAWNILFEGKKLWFFFPPSESEKLKANHFHPKFPGYSFPVAKGLKGYYAVQSPGEIMFTPGDWFHQVYNLEKTLALTENYVNATNYDLVENHLKQIGNTKMASQLAELKRRCQI</sequence>
<accession>A0ABW9RPL7</accession>
<dbReference type="EMBL" id="SMLW01000562">
    <property type="protein sequence ID" value="MTI26093.1"/>
    <property type="molecule type" value="Genomic_DNA"/>
</dbReference>
<dbReference type="PROSITE" id="PS51184">
    <property type="entry name" value="JMJC"/>
    <property type="match status" value="1"/>
</dbReference>
<evidence type="ECO:0000313" key="3">
    <source>
        <dbReference type="Proteomes" id="UP000798808"/>
    </source>
</evidence>
<gene>
    <name evidence="2" type="ORF">E1163_14140</name>
</gene>
<organism evidence="2 3">
    <name type="scientific">Fulvivirga kasyanovii</name>
    <dbReference type="NCBI Taxonomy" id="396812"/>
    <lineage>
        <taxon>Bacteria</taxon>
        <taxon>Pseudomonadati</taxon>
        <taxon>Bacteroidota</taxon>
        <taxon>Cytophagia</taxon>
        <taxon>Cytophagales</taxon>
        <taxon>Fulvivirgaceae</taxon>
        <taxon>Fulvivirga</taxon>
    </lineage>
</organism>
<keyword evidence="3" id="KW-1185">Reference proteome</keyword>
<dbReference type="InterPro" id="IPR003347">
    <property type="entry name" value="JmjC_dom"/>
</dbReference>
<evidence type="ECO:0000259" key="1">
    <source>
        <dbReference type="PROSITE" id="PS51184"/>
    </source>
</evidence>
<dbReference type="PANTHER" id="PTHR12480">
    <property type="entry name" value="ARGININE DEMETHYLASE AND LYSYL-HYDROXYLASE JMJD"/>
    <property type="match status" value="1"/>
</dbReference>
<dbReference type="Proteomes" id="UP000798808">
    <property type="component" value="Unassembled WGS sequence"/>
</dbReference>
<protein>
    <recommendedName>
        <fullName evidence="1">JmjC domain-containing protein</fullName>
    </recommendedName>
</protein>
<dbReference type="Pfam" id="PF13621">
    <property type="entry name" value="Cupin_8"/>
    <property type="match status" value="1"/>
</dbReference>
<feature type="domain" description="JmjC" evidence="1">
    <location>
        <begin position="104"/>
        <end position="251"/>
    </location>
</feature>
<dbReference type="Gene3D" id="2.60.120.650">
    <property type="entry name" value="Cupin"/>
    <property type="match status" value="1"/>
</dbReference>
<dbReference type="SMART" id="SM00558">
    <property type="entry name" value="JmjC"/>
    <property type="match status" value="1"/>
</dbReference>
<dbReference type="SUPFAM" id="SSF51197">
    <property type="entry name" value="Clavaminate synthase-like"/>
    <property type="match status" value="1"/>
</dbReference>
<dbReference type="InterPro" id="IPR050910">
    <property type="entry name" value="JMJD6_ArgDemeth/LysHydrox"/>
</dbReference>
<evidence type="ECO:0000313" key="2">
    <source>
        <dbReference type="EMBL" id="MTI26093.1"/>
    </source>
</evidence>
<proteinExistence type="predicted"/>